<evidence type="ECO:0000256" key="9">
    <source>
        <dbReference type="RuleBase" id="RU363036"/>
    </source>
</evidence>
<reference evidence="10" key="2">
    <citation type="journal article" date="2021" name="PeerJ">
        <title>Extensive microbial diversity within the chicken gut microbiome revealed by metagenomics and culture.</title>
        <authorList>
            <person name="Gilroy R."/>
            <person name="Ravi A."/>
            <person name="Getino M."/>
            <person name="Pursley I."/>
            <person name="Horton D.L."/>
            <person name="Alikhan N.F."/>
            <person name="Baker D."/>
            <person name="Gharbi K."/>
            <person name="Hall N."/>
            <person name="Watson M."/>
            <person name="Adriaenssens E.M."/>
            <person name="Foster-Nyarko E."/>
            <person name="Jarju S."/>
            <person name="Secka A."/>
            <person name="Antonio M."/>
            <person name="Oren A."/>
            <person name="Chaudhuri R.R."/>
            <person name="La Ragione R."/>
            <person name="Hildebrand F."/>
            <person name="Pallen M.J."/>
        </authorList>
    </citation>
    <scope>NUCLEOTIDE SEQUENCE</scope>
    <source>
        <strain evidence="10">517</strain>
    </source>
</reference>
<keyword evidence="5 8" id="KW-0648">Protein biosynthesis</keyword>
<accession>A0A940DGB8</accession>
<feature type="binding site" evidence="8">
    <location>
        <begin position="201"/>
        <end position="205"/>
    </location>
    <ligand>
        <name>ATP</name>
        <dbReference type="ChEBI" id="CHEBI:30616"/>
    </ligand>
</feature>
<evidence type="ECO:0000256" key="8">
    <source>
        <dbReference type="HAMAP-Rule" id="MF_00140"/>
    </source>
</evidence>
<feature type="binding site" evidence="8">
    <location>
        <position position="141"/>
    </location>
    <ligand>
        <name>L-tryptophan</name>
        <dbReference type="ChEBI" id="CHEBI:57912"/>
    </ligand>
</feature>
<dbReference type="InterPro" id="IPR002305">
    <property type="entry name" value="aa-tRNA-synth_Ic"/>
</dbReference>
<dbReference type="FunFam" id="1.10.240.10:FF:000002">
    <property type="entry name" value="Tryptophan--tRNA ligase"/>
    <property type="match status" value="1"/>
</dbReference>
<dbReference type="InterPro" id="IPR002306">
    <property type="entry name" value="Trp-tRNA-ligase"/>
</dbReference>
<dbReference type="InterPro" id="IPR024109">
    <property type="entry name" value="Trp-tRNA-ligase_bac-type"/>
</dbReference>
<dbReference type="GO" id="GO:0006436">
    <property type="term" value="P:tryptophanyl-tRNA aminoacylation"/>
    <property type="evidence" value="ECO:0007669"/>
    <property type="project" value="UniProtKB-UniRule"/>
</dbReference>
<dbReference type="CDD" id="cd00806">
    <property type="entry name" value="TrpRS_core"/>
    <property type="match status" value="1"/>
</dbReference>
<dbReference type="NCBIfam" id="TIGR00233">
    <property type="entry name" value="trpS"/>
    <property type="match status" value="1"/>
</dbReference>
<dbReference type="PANTHER" id="PTHR43766:SF1">
    <property type="entry name" value="TRYPTOPHAN--TRNA LIGASE, MITOCHONDRIAL"/>
    <property type="match status" value="1"/>
</dbReference>
<dbReference type="Proteomes" id="UP000727857">
    <property type="component" value="Unassembled WGS sequence"/>
</dbReference>
<dbReference type="PROSITE" id="PS00178">
    <property type="entry name" value="AA_TRNA_LIGASE_I"/>
    <property type="match status" value="1"/>
</dbReference>
<dbReference type="PRINTS" id="PR01039">
    <property type="entry name" value="TRNASYNTHTRP"/>
</dbReference>
<dbReference type="GO" id="GO:0004830">
    <property type="term" value="F:tryptophan-tRNA ligase activity"/>
    <property type="evidence" value="ECO:0007669"/>
    <property type="project" value="UniProtKB-UniRule"/>
</dbReference>
<comment type="function">
    <text evidence="8">Catalyzes the attachment of tryptophan to tRNA(Trp).</text>
</comment>
<feature type="binding site" evidence="8">
    <location>
        <position position="192"/>
    </location>
    <ligand>
        <name>ATP</name>
        <dbReference type="ChEBI" id="CHEBI:30616"/>
    </ligand>
</feature>
<dbReference type="Gene3D" id="1.10.240.10">
    <property type="entry name" value="Tyrosyl-Transfer RNA Synthetase"/>
    <property type="match status" value="1"/>
</dbReference>
<evidence type="ECO:0000256" key="7">
    <source>
        <dbReference type="ARBA" id="ARBA00049929"/>
    </source>
</evidence>
<keyword evidence="4 8" id="KW-0067">ATP-binding</keyword>
<comment type="subunit">
    <text evidence="8">Homodimer.</text>
</comment>
<reference evidence="10" key="1">
    <citation type="submission" date="2020-10" db="EMBL/GenBank/DDBJ databases">
        <authorList>
            <person name="Gilroy R."/>
        </authorList>
    </citation>
    <scope>NUCLEOTIDE SEQUENCE</scope>
    <source>
        <strain evidence="10">517</strain>
    </source>
</reference>
<dbReference type="Pfam" id="PF00579">
    <property type="entry name" value="tRNA-synt_1b"/>
    <property type="match status" value="1"/>
</dbReference>
<keyword evidence="6 8" id="KW-0030">Aminoacyl-tRNA synthetase</keyword>
<comment type="similarity">
    <text evidence="1 8 9">Belongs to the class-I aminoacyl-tRNA synthetase family.</text>
</comment>
<comment type="catalytic activity">
    <reaction evidence="7 8">
        <text>tRNA(Trp) + L-tryptophan + ATP = L-tryptophyl-tRNA(Trp) + AMP + diphosphate + H(+)</text>
        <dbReference type="Rhea" id="RHEA:24080"/>
        <dbReference type="Rhea" id="RHEA-COMP:9671"/>
        <dbReference type="Rhea" id="RHEA-COMP:9705"/>
        <dbReference type="ChEBI" id="CHEBI:15378"/>
        <dbReference type="ChEBI" id="CHEBI:30616"/>
        <dbReference type="ChEBI" id="CHEBI:33019"/>
        <dbReference type="ChEBI" id="CHEBI:57912"/>
        <dbReference type="ChEBI" id="CHEBI:78442"/>
        <dbReference type="ChEBI" id="CHEBI:78535"/>
        <dbReference type="ChEBI" id="CHEBI:456215"/>
        <dbReference type="EC" id="6.1.1.2"/>
    </reaction>
</comment>
<evidence type="ECO:0000256" key="4">
    <source>
        <dbReference type="ARBA" id="ARBA00022840"/>
    </source>
</evidence>
<comment type="subcellular location">
    <subcellularLocation>
        <location evidence="8">Cytoplasm</location>
    </subcellularLocation>
</comment>
<feature type="short sequence motif" description="'KMSKS' region" evidence="8">
    <location>
        <begin position="201"/>
        <end position="205"/>
    </location>
</feature>
<keyword evidence="8" id="KW-0963">Cytoplasm</keyword>
<comment type="caution">
    <text evidence="10">The sequence shown here is derived from an EMBL/GenBank/DDBJ whole genome shotgun (WGS) entry which is preliminary data.</text>
</comment>
<dbReference type="PANTHER" id="PTHR43766">
    <property type="entry name" value="TRYPTOPHAN--TRNA LIGASE, MITOCHONDRIAL"/>
    <property type="match status" value="1"/>
</dbReference>
<feature type="binding site" evidence="8">
    <location>
        <begin position="17"/>
        <end position="19"/>
    </location>
    <ligand>
        <name>ATP</name>
        <dbReference type="ChEBI" id="CHEBI:30616"/>
    </ligand>
</feature>
<evidence type="ECO:0000256" key="5">
    <source>
        <dbReference type="ARBA" id="ARBA00022917"/>
    </source>
</evidence>
<protein>
    <recommendedName>
        <fullName evidence="8">Tryptophan--tRNA ligase</fullName>
        <ecNumber evidence="8">6.1.1.2</ecNumber>
    </recommendedName>
    <alternativeName>
        <fullName evidence="8">Tryptophanyl-tRNA synthetase</fullName>
        <shortName evidence="8">TrpRS</shortName>
    </alternativeName>
</protein>
<dbReference type="AlphaFoldDB" id="A0A940DGB8"/>
<feature type="binding site" evidence="8">
    <location>
        <begin position="25"/>
        <end position="26"/>
    </location>
    <ligand>
        <name>ATP</name>
        <dbReference type="ChEBI" id="CHEBI:30616"/>
    </ligand>
</feature>
<evidence type="ECO:0000313" key="11">
    <source>
        <dbReference type="Proteomes" id="UP000727857"/>
    </source>
</evidence>
<sequence length="336" mass="37553">MSEQNVERKKIVYSGIQPTGIITIGNYIGAINNWLAMQDEYDCIYGIADLHALTVRQVPAEYRARATSFFAQYLACGLDPDKAILYFQSHVAEHSELAWILNCYAYVGEMQRMTQFKDKSAKHEDNVNMGLLDYPVLMAADILLYQTSLVPVGIDQKQHLEIARDIAIRFNNLYSPTFTVPEAYIAKSGAKIASLQNPLAKMSKSDPDPNAAVSIIDEPDAIMRKFKRAVTDCEPVVEYREDKPGVSNLLTIFSVMTGRSIDSLVAEYHDAGYAKFKADCGEAVIEKLRPVREEYLRLTGDKQYLADVAAKGAERARRIAARTMAKVKKKIGLVLP</sequence>
<keyword evidence="3 8" id="KW-0547">Nucleotide-binding</keyword>
<dbReference type="EC" id="6.1.1.2" evidence="8"/>
<dbReference type="SUPFAM" id="SSF52374">
    <property type="entry name" value="Nucleotidylyl transferase"/>
    <property type="match status" value="1"/>
</dbReference>
<evidence type="ECO:0000256" key="3">
    <source>
        <dbReference type="ARBA" id="ARBA00022741"/>
    </source>
</evidence>
<gene>
    <name evidence="8 10" type="primary">trpS</name>
    <name evidence="10" type="ORF">IAB16_01095</name>
</gene>
<dbReference type="EMBL" id="JADINF010000028">
    <property type="protein sequence ID" value="MBO8423607.1"/>
    <property type="molecule type" value="Genomic_DNA"/>
</dbReference>
<dbReference type="GO" id="GO:0005524">
    <property type="term" value="F:ATP binding"/>
    <property type="evidence" value="ECO:0007669"/>
    <property type="project" value="UniProtKB-UniRule"/>
</dbReference>
<dbReference type="Gene3D" id="3.40.50.620">
    <property type="entry name" value="HUPs"/>
    <property type="match status" value="1"/>
</dbReference>
<evidence type="ECO:0000313" key="10">
    <source>
        <dbReference type="EMBL" id="MBO8423607.1"/>
    </source>
</evidence>
<evidence type="ECO:0000256" key="6">
    <source>
        <dbReference type="ARBA" id="ARBA00023146"/>
    </source>
</evidence>
<organism evidence="10 11">
    <name type="scientific">Candidatus Stercoripulliclostridium pullicola</name>
    <dbReference type="NCBI Taxonomy" id="2840953"/>
    <lineage>
        <taxon>Bacteria</taxon>
        <taxon>Bacillati</taxon>
        <taxon>Bacillota</taxon>
        <taxon>Clostridia</taxon>
        <taxon>Eubacteriales</taxon>
        <taxon>Candidatus Stercoripulliclostridium</taxon>
    </lineage>
</organism>
<evidence type="ECO:0000256" key="2">
    <source>
        <dbReference type="ARBA" id="ARBA00022598"/>
    </source>
</evidence>
<feature type="binding site" evidence="8">
    <location>
        <begin position="153"/>
        <end position="155"/>
    </location>
    <ligand>
        <name>ATP</name>
        <dbReference type="ChEBI" id="CHEBI:30616"/>
    </ligand>
</feature>
<dbReference type="InterPro" id="IPR050203">
    <property type="entry name" value="Trp-tRNA_synthetase"/>
</dbReference>
<dbReference type="InterPro" id="IPR014729">
    <property type="entry name" value="Rossmann-like_a/b/a_fold"/>
</dbReference>
<keyword evidence="2 8" id="KW-0436">Ligase</keyword>
<feature type="short sequence motif" description="'HIGH' region" evidence="8">
    <location>
        <begin position="18"/>
        <end position="26"/>
    </location>
</feature>
<proteinExistence type="inferred from homology"/>
<dbReference type="GO" id="GO:0005829">
    <property type="term" value="C:cytosol"/>
    <property type="evidence" value="ECO:0007669"/>
    <property type="project" value="TreeGrafter"/>
</dbReference>
<evidence type="ECO:0000256" key="1">
    <source>
        <dbReference type="ARBA" id="ARBA00005594"/>
    </source>
</evidence>
<name>A0A940DGB8_9FIRM</name>
<dbReference type="HAMAP" id="MF_00140_B">
    <property type="entry name" value="Trp_tRNA_synth_B"/>
    <property type="match status" value="1"/>
</dbReference>
<dbReference type="InterPro" id="IPR001412">
    <property type="entry name" value="aa-tRNA-synth_I_CS"/>
</dbReference>